<name>A0A9N7VZP1_PLEPL</name>
<evidence type="ECO:0000256" key="1">
    <source>
        <dbReference type="SAM" id="Phobius"/>
    </source>
</evidence>
<keyword evidence="1" id="KW-0812">Transmembrane</keyword>
<gene>
    <name evidence="2" type="ORF">PLEPLA_LOCUS47950</name>
</gene>
<keyword evidence="1" id="KW-1133">Transmembrane helix</keyword>
<sequence>MDTLECGDRTTDLHSSNTSNISYLTSICLIIVQMLSGMSRNRMNVIAVLMAVGVGGRLFPHLSAWPGPRRDGLELQSLTEQPRQTICHRHTAQLLSLLRALLARRAPLAKLFKCTASFLALNRISSGAVVKSETTKYTMSKRGFVLRLRLFPPPSPQDATVKRPKWSREKGAGFLTFSPRLLGVLPPVQLIAGSCR</sequence>
<evidence type="ECO:0000313" key="3">
    <source>
        <dbReference type="Proteomes" id="UP001153269"/>
    </source>
</evidence>
<protein>
    <submittedName>
        <fullName evidence="2">Uncharacterized protein</fullName>
    </submittedName>
</protein>
<keyword evidence="3" id="KW-1185">Reference proteome</keyword>
<keyword evidence="1" id="KW-0472">Membrane</keyword>
<dbReference type="EMBL" id="CADEAL010004461">
    <property type="protein sequence ID" value="CAB1460113.1"/>
    <property type="molecule type" value="Genomic_DNA"/>
</dbReference>
<dbReference type="Proteomes" id="UP001153269">
    <property type="component" value="Unassembled WGS sequence"/>
</dbReference>
<accession>A0A9N7VZP1</accession>
<dbReference type="AlphaFoldDB" id="A0A9N7VZP1"/>
<feature type="transmembrane region" description="Helical" evidence="1">
    <location>
        <begin position="20"/>
        <end position="38"/>
    </location>
</feature>
<organism evidence="2 3">
    <name type="scientific">Pleuronectes platessa</name>
    <name type="common">European plaice</name>
    <dbReference type="NCBI Taxonomy" id="8262"/>
    <lineage>
        <taxon>Eukaryota</taxon>
        <taxon>Metazoa</taxon>
        <taxon>Chordata</taxon>
        <taxon>Craniata</taxon>
        <taxon>Vertebrata</taxon>
        <taxon>Euteleostomi</taxon>
        <taxon>Actinopterygii</taxon>
        <taxon>Neopterygii</taxon>
        <taxon>Teleostei</taxon>
        <taxon>Neoteleostei</taxon>
        <taxon>Acanthomorphata</taxon>
        <taxon>Carangaria</taxon>
        <taxon>Pleuronectiformes</taxon>
        <taxon>Pleuronectoidei</taxon>
        <taxon>Pleuronectidae</taxon>
        <taxon>Pleuronectes</taxon>
    </lineage>
</organism>
<reference evidence="2" key="1">
    <citation type="submission" date="2020-03" db="EMBL/GenBank/DDBJ databases">
        <authorList>
            <person name="Weist P."/>
        </authorList>
    </citation>
    <scope>NUCLEOTIDE SEQUENCE</scope>
</reference>
<comment type="caution">
    <text evidence="2">The sequence shown here is derived from an EMBL/GenBank/DDBJ whole genome shotgun (WGS) entry which is preliminary data.</text>
</comment>
<proteinExistence type="predicted"/>
<evidence type="ECO:0000313" key="2">
    <source>
        <dbReference type="EMBL" id="CAB1460113.1"/>
    </source>
</evidence>